<comment type="pathway">
    <text evidence="4">Amine and polyamine biosynthesis; spermidine biosynthesis; spermidine from putrescine: step 1/1.</text>
</comment>
<keyword evidence="3 4" id="KW-0620">Polyamine biosynthesis</keyword>
<feature type="compositionally biased region" description="Pro residues" evidence="6">
    <location>
        <begin position="1"/>
        <end position="13"/>
    </location>
</feature>
<sequence length="577" mass="60700">MIEPHAPAPPGSPPSWGGSGGPGGPGTSGGAPDGSDGPPGVSGGPPHGPGAPARLPVRPATGRFLVLAGVFVCAACGLVYELELVALASYLIGDSVTQASVVLSVMVFAMGLGSLAAKRLRRFAAAGFGAVEAVLALVGGSSAMVLYAVFAWTGGWGGLWADGPRFLLVAFSLAIGMLIGAEVPLLMELIQRVRRQDAGGAVADLFAADYVGALVGGLAFPFVLLPFLGQLTGALLTGTVNALVGAALVFGLFRRDMTRRARWLLLAANVVVLALLATATVLADDFERAARHAVYGQDVRVAVQTDVQEVVLTGEPDGRPLDLFLDGRLRVSGSDERRYHEALVHPAMSGPRARVLILGGGDGLAAREVLRHPDVRRVDVVELDPGLTRLARHDPGLSELNEHAYGDPRIHVTTADAFRRLRSTPTARYDVVISDLPDPGITASTKLYSQEFYGLLRRLLAPDGRLVVHAGPVAARTRAFWTVDATLRVAGLRTAPYRVDARDTGFAPGPDRTPATSRTPRDWGFLLAARETPELCLDPTAPRPHTLTSPALARDARSASRTRIAGLPPSTLVHPRY</sequence>
<organism evidence="8 9">
    <name type="scientific">Streptomyces marokkonensis</name>
    <dbReference type="NCBI Taxonomy" id="324855"/>
    <lineage>
        <taxon>Bacteria</taxon>
        <taxon>Bacillati</taxon>
        <taxon>Actinomycetota</taxon>
        <taxon>Actinomycetes</taxon>
        <taxon>Kitasatosporales</taxon>
        <taxon>Streptomycetaceae</taxon>
        <taxon>Streptomyces</taxon>
    </lineage>
</organism>
<keyword evidence="9" id="KW-1185">Reference proteome</keyword>
<feature type="transmembrane region" description="Helical" evidence="4">
    <location>
        <begin position="202"/>
        <end position="225"/>
    </location>
</feature>
<reference evidence="9" key="1">
    <citation type="journal article" date="2019" name="Int. J. Syst. Evol. Microbiol.">
        <title>The Global Catalogue of Microorganisms (GCM) 10K type strain sequencing project: providing services to taxonomists for standard genome sequencing and annotation.</title>
        <authorList>
            <consortium name="The Broad Institute Genomics Platform"/>
            <consortium name="The Broad Institute Genome Sequencing Center for Infectious Disease"/>
            <person name="Wu L."/>
            <person name="Ma J."/>
        </authorList>
    </citation>
    <scope>NUCLEOTIDE SEQUENCE [LARGE SCALE GENOMIC DNA]</scope>
    <source>
        <strain evidence="9">JCM 17027</strain>
    </source>
</reference>
<dbReference type="NCBIfam" id="NF037959">
    <property type="entry name" value="MFS_SpdSyn"/>
    <property type="match status" value="1"/>
</dbReference>
<comment type="subcellular location">
    <subcellularLocation>
        <location evidence="4">Cell membrane</location>
        <topology evidence="4">Multi-pass membrane protein</topology>
    </subcellularLocation>
</comment>
<feature type="transmembrane region" description="Helical" evidence="4">
    <location>
        <begin position="231"/>
        <end position="251"/>
    </location>
</feature>
<dbReference type="Gene3D" id="3.40.50.150">
    <property type="entry name" value="Vaccinia Virus protein VP39"/>
    <property type="match status" value="1"/>
</dbReference>
<keyword evidence="4" id="KW-0745">Spermidine biosynthesis</keyword>
<feature type="transmembrane region" description="Helical" evidence="4">
    <location>
        <begin position="263"/>
        <end position="283"/>
    </location>
</feature>
<dbReference type="SUPFAM" id="SSF53335">
    <property type="entry name" value="S-adenosyl-L-methionine-dependent methyltransferases"/>
    <property type="match status" value="1"/>
</dbReference>
<keyword evidence="4" id="KW-0472">Membrane</keyword>
<dbReference type="CDD" id="cd02440">
    <property type="entry name" value="AdoMet_MTases"/>
    <property type="match status" value="1"/>
</dbReference>
<comment type="function">
    <text evidence="4">Catalyzes the irreversible transfer of a propylamine group from the amino donor S-adenosylmethioninamine (decarboxy-AdoMet) to putrescine (1,4-diaminobutane) to yield spermidine.</text>
</comment>
<dbReference type="PROSITE" id="PS51006">
    <property type="entry name" value="PABS_2"/>
    <property type="match status" value="1"/>
</dbReference>
<dbReference type="InterPro" id="IPR030374">
    <property type="entry name" value="PABS"/>
</dbReference>
<evidence type="ECO:0000259" key="7">
    <source>
        <dbReference type="PROSITE" id="PS51006"/>
    </source>
</evidence>
<comment type="caution">
    <text evidence="4">Lacks conserved residue(s) required for the propagation of feature annotation.</text>
</comment>
<evidence type="ECO:0000256" key="4">
    <source>
        <dbReference type="HAMAP-Rule" id="MF_00198"/>
    </source>
</evidence>
<evidence type="ECO:0000313" key="9">
    <source>
        <dbReference type="Proteomes" id="UP001500034"/>
    </source>
</evidence>
<dbReference type="Pfam" id="PF01564">
    <property type="entry name" value="Spermine_synth"/>
    <property type="match status" value="1"/>
</dbReference>
<feature type="transmembrane region" description="Helical" evidence="4">
    <location>
        <begin position="64"/>
        <end position="92"/>
    </location>
</feature>
<feature type="domain" description="PABS" evidence="7">
    <location>
        <begin position="274"/>
        <end position="530"/>
    </location>
</feature>
<dbReference type="PANTHER" id="PTHR43317:SF1">
    <property type="entry name" value="THERMOSPERMINE SYNTHASE ACAULIS5"/>
    <property type="match status" value="1"/>
</dbReference>
<comment type="caution">
    <text evidence="8">The sequence shown here is derived from an EMBL/GenBank/DDBJ whole genome shotgun (WGS) entry which is preliminary data.</text>
</comment>
<comment type="subunit">
    <text evidence="4">Homodimer or homotetramer.</text>
</comment>
<comment type="similarity">
    <text evidence="1 4">Belongs to the spermidine/spermine synthase family.</text>
</comment>
<dbReference type="RefSeq" id="WP_345590747.1">
    <property type="nucleotide sequence ID" value="NZ_BAABCQ010000024.1"/>
</dbReference>
<feature type="binding site" evidence="4">
    <location>
        <position position="308"/>
    </location>
    <ligand>
        <name>S-methyl-5'-thioadenosine</name>
        <dbReference type="ChEBI" id="CHEBI:17509"/>
    </ligand>
</feature>
<dbReference type="PROSITE" id="PS01330">
    <property type="entry name" value="PABS_1"/>
    <property type="match status" value="1"/>
</dbReference>
<feature type="transmembrane region" description="Helical" evidence="4">
    <location>
        <begin position="166"/>
        <end position="190"/>
    </location>
</feature>
<keyword evidence="4" id="KW-1133">Transmembrane helix</keyword>
<keyword evidence="2 4" id="KW-0808">Transferase</keyword>
<dbReference type="EMBL" id="BAABCQ010000024">
    <property type="protein sequence ID" value="GAA3966713.1"/>
    <property type="molecule type" value="Genomic_DNA"/>
</dbReference>
<dbReference type="InterPro" id="IPR030373">
    <property type="entry name" value="PABS_CS"/>
</dbReference>
<evidence type="ECO:0000256" key="1">
    <source>
        <dbReference type="ARBA" id="ARBA00007867"/>
    </source>
</evidence>
<dbReference type="EC" id="2.5.1.16" evidence="4"/>
<evidence type="ECO:0000256" key="5">
    <source>
        <dbReference type="PROSITE-ProRule" id="PRU00354"/>
    </source>
</evidence>
<evidence type="ECO:0000256" key="2">
    <source>
        <dbReference type="ARBA" id="ARBA00022679"/>
    </source>
</evidence>
<feature type="binding site" evidence="4">
    <location>
        <position position="362"/>
    </location>
    <ligand>
        <name>spermidine</name>
        <dbReference type="ChEBI" id="CHEBI:57834"/>
    </ligand>
</feature>
<feature type="active site" description="Proton acceptor" evidence="4 5">
    <location>
        <position position="435"/>
    </location>
</feature>
<evidence type="ECO:0000256" key="6">
    <source>
        <dbReference type="SAM" id="MobiDB-lite"/>
    </source>
</evidence>
<feature type="binding site" evidence="4">
    <location>
        <begin position="416"/>
        <end position="417"/>
    </location>
    <ligand>
        <name>S-methyl-5'-thioadenosine</name>
        <dbReference type="ChEBI" id="CHEBI:17509"/>
    </ligand>
</feature>
<feature type="binding site" evidence="4">
    <location>
        <position position="382"/>
    </location>
    <ligand>
        <name>S-methyl-5'-thioadenosine</name>
        <dbReference type="ChEBI" id="CHEBI:17509"/>
    </ligand>
</feature>
<feature type="region of interest" description="Disordered" evidence="6">
    <location>
        <begin position="1"/>
        <end position="54"/>
    </location>
</feature>
<evidence type="ECO:0000313" key="8">
    <source>
        <dbReference type="EMBL" id="GAA3966713.1"/>
    </source>
</evidence>
<proteinExistence type="inferred from homology"/>
<dbReference type="PANTHER" id="PTHR43317">
    <property type="entry name" value="THERMOSPERMINE SYNTHASE ACAULIS5"/>
    <property type="match status" value="1"/>
</dbReference>
<dbReference type="InterPro" id="IPR029063">
    <property type="entry name" value="SAM-dependent_MTases_sf"/>
</dbReference>
<feature type="region of interest" description="Disordered" evidence="6">
    <location>
        <begin position="553"/>
        <end position="577"/>
    </location>
</feature>
<feature type="binding site" evidence="4">
    <location>
        <position position="340"/>
    </location>
    <ligand>
        <name>spermidine</name>
        <dbReference type="ChEBI" id="CHEBI:57834"/>
    </ligand>
</feature>
<dbReference type="NCBIfam" id="NF002956">
    <property type="entry name" value="PRK03612.1"/>
    <property type="match status" value="1"/>
</dbReference>
<gene>
    <name evidence="4" type="primary">speE</name>
    <name evidence="8" type="ORF">GCM10022384_17770</name>
</gene>
<keyword evidence="4" id="KW-0812">Transmembrane</keyword>
<dbReference type="InterPro" id="IPR001045">
    <property type="entry name" value="Spermi_synthase"/>
</dbReference>
<name>A0ABP7PJG0_9ACTN</name>
<dbReference type="Proteomes" id="UP001500034">
    <property type="component" value="Unassembled WGS sequence"/>
</dbReference>
<feature type="compositionally biased region" description="Gly residues" evidence="6">
    <location>
        <begin position="17"/>
        <end position="32"/>
    </location>
</feature>
<evidence type="ECO:0000256" key="3">
    <source>
        <dbReference type="ARBA" id="ARBA00023115"/>
    </source>
</evidence>
<accession>A0ABP7PJG0</accession>
<keyword evidence="4" id="KW-1003">Cell membrane</keyword>
<feature type="transmembrane region" description="Helical" evidence="4">
    <location>
        <begin position="98"/>
        <end position="117"/>
    </location>
</feature>
<comment type="catalytic activity">
    <reaction evidence="4">
        <text>S-adenosyl 3-(methylsulfanyl)propylamine + putrescine = S-methyl-5'-thioadenosine + spermidine + H(+)</text>
        <dbReference type="Rhea" id="RHEA:12721"/>
        <dbReference type="ChEBI" id="CHEBI:15378"/>
        <dbReference type="ChEBI" id="CHEBI:17509"/>
        <dbReference type="ChEBI" id="CHEBI:57443"/>
        <dbReference type="ChEBI" id="CHEBI:57834"/>
        <dbReference type="ChEBI" id="CHEBI:326268"/>
        <dbReference type="EC" id="2.5.1.16"/>
    </reaction>
</comment>
<feature type="transmembrane region" description="Helical" evidence="4">
    <location>
        <begin position="129"/>
        <end position="154"/>
    </location>
</feature>
<dbReference type="SUPFAM" id="SSF103473">
    <property type="entry name" value="MFS general substrate transporter"/>
    <property type="match status" value="1"/>
</dbReference>
<dbReference type="InterPro" id="IPR036259">
    <property type="entry name" value="MFS_trans_sf"/>
</dbReference>
<protein>
    <recommendedName>
        <fullName evidence="4">Polyamine aminopropyltransferase</fullName>
    </recommendedName>
    <alternativeName>
        <fullName evidence="4">Putrescine aminopropyltransferase</fullName>
        <shortName evidence="4">PAPT</shortName>
    </alternativeName>
    <alternativeName>
        <fullName evidence="4">Spermidine synthase</fullName>
        <shortName evidence="4">SPDS</shortName>
        <shortName evidence="4">SPDSY</shortName>
        <ecNumber evidence="4">2.5.1.16</ecNumber>
    </alternativeName>
</protein>
<dbReference type="HAMAP" id="MF_00198">
    <property type="entry name" value="Spermidine_synth"/>
    <property type="match status" value="1"/>
</dbReference>